<feature type="chain" id="PRO_5038348168" evidence="5">
    <location>
        <begin position="21"/>
        <end position="280"/>
    </location>
</feature>
<dbReference type="KEGG" id="jda:BW727_100180"/>
<dbReference type="PROSITE" id="PS51257">
    <property type="entry name" value="PROKAR_LIPOPROTEIN"/>
    <property type="match status" value="1"/>
</dbReference>
<organism evidence="7 8">
    <name type="scientific">Jeotgalibaca dankookensis</name>
    <dbReference type="NCBI Taxonomy" id="708126"/>
    <lineage>
        <taxon>Bacteria</taxon>
        <taxon>Bacillati</taxon>
        <taxon>Bacillota</taxon>
        <taxon>Bacilli</taxon>
        <taxon>Lactobacillales</taxon>
        <taxon>Carnobacteriaceae</taxon>
        <taxon>Jeotgalibaca</taxon>
    </lineage>
</organism>
<dbReference type="Pfam" id="PF00497">
    <property type="entry name" value="SBP_bac_3"/>
    <property type="match status" value="1"/>
</dbReference>
<evidence type="ECO:0000313" key="8">
    <source>
        <dbReference type="Proteomes" id="UP000188993"/>
    </source>
</evidence>
<reference evidence="7 8" key="1">
    <citation type="journal article" date="2014" name="Int. J. Syst. Evol. Microbiol.">
        <title>Jeotgalibaca dankookensis gen. nov., sp. nov., a member of the family Carnobacteriaceae, isolated from seujeot (Korean traditional food).</title>
        <authorList>
            <person name="Lee D.G."/>
            <person name="Trujillo M.E."/>
            <person name="Kang H."/>
            <person name="Ahn T.Y."/>
        </authorList>
    </citation>
    <scope>NUCLEOTIDE SEQUENCE [LARGE SCALE GENOMIC DNA]</scope>
    <source>
        <strain evidence="7 8">EX-07</strain>
    </source>
</reference>
<proteinExistence type="inferred from homology"/>
<keyword evidence="3 5" id="KW-0732">Signal</keyword>
<dbReference type="STRING" id="708126.BW727_100180"/>
<evidence type="ECO:0000256" key="1">
    <source>
        <dbReference type="ARBA" id="ARBA00004196"/>
    </source>
</evidence>
<feature type="signal peptide" evidence="5">
    <location>
        <begin position="1"/>
        <end position="20"/>
    </location>
</feature>
<dbReference type="InterPro" id="IPR001638">
    <property type="entry name" value="Solute-binding_3/MltF_N"/>
</dbReference>
<dbReference type="Proteomes" id="UP000188993">
    <property type="component" value="Chromosome"/>
</dbReference>
<dbReference type="SMART" id="SM00062">
    <property type="entry name" value="PBPb"/>
    <property type="match status" value="1"/>
</dbReference>
<comment type="similarity">
    <text evidence="2 4">Belongs to the bacterial solute-binding protein 3 family.</text>
</comment>
<dbReference type="PANTHER" id="PTHR35936">
    <property type="entry name" value="MEMBRANE-BOUND LYTIC MUREIN TRANSGLYCOSYLASE F"/>
    <property type="match status" value="1"/>
</dbReference>
<protein>
    <submittedName>
        <fullName evidence="7">Putative ABC transporter extracellular-binding protein YckB</fullName>
    </submittedName>
</protein>
<name>A0A1S6IM45_9LACT</name>
<evidence type="ECO:0000259" key="6">
    <source>
        <dbReference type="SMART" id="SM00062"/>
    </source>
</evidence>
<dbReference type="EMBL" id="CP019728">
    <property type="protein sequence ID" value="AQS52589.1"/>
    <property type="molecule type" value="Genomic_DNA"/>
</dbReference>
<sequence length="280" mass="30614">MKKKLSIIFAVSGLFLAACGSNESNTEKTAWDLIEEKGEITVATSGTLFPTSYYGDDNELTGYEIEIVKAVAEKLDVDVSFTEMGVDGILTAVQSGQADLAANGFDITDARKEDYLFTEPVKYSFGGLVVRSEDQSGIESFDDWEGKKAAGGATTTYMGIARSLGAEPVTYDNATNDVFFRDVASGRTDFIPNDYYVSNVAVQFYKDLGVEMHDLKYNPSSQAFVLNDSDESVKEKFDAALVELREEGVLKDLSAEFFGGENVSEPLDNLDDLPVFQPED</sequence>
<dbReference type="GO" id="GO:0030313">
    <property type="term" value="C:cell envelope"/>
    <property type="evidence" value="ECO:0007669"/>
    <property type="project" value="UniProtKB-SubCell"/>
</dbReference>
<feature type="domain" description="Solute-binding protein family 3/N-terminal" evidence="6">
    <location>
        <begin position="39"/>
        <end position="261"/>
    </location>
</feature>
<evidence type="ECO:0000313" key="7">
    <source>
        <dbReference type="EMBL" id="AQS52589.1"/>
    </source>
</evidence>
<dbReference type="Gene3D" id="3.40.190.10">
    <property type="entry name" value="Periplasmic binding protein-like II"/>
    <property type="match status" value="2"/>
</dbReference>
<dbReference type="SUPFAM" id="SSF53850">
    <property type="entry name" value="Periplasmic binding protein-like II"/>
    <property type="match status" value="1"/>
</dbReference>
<dbReference type="InterPro" id="IPR018313">
    <property type="entry name" value="SBP_3_CS"/>
</dbReference>
<comment type="subcellular location">
    <subcellularLocation>
        <location evidence="1">Cell envelope</location>
    </subcellularLocation>
</comment>
<keyword evidence="8" id="KW-1185">Reference proteome</keyword>
<dbReference type="RefSeq" id="WP_062467952.1">
    <property type="nucleotide sequence ID" value="NZ_BBYN01000005.1"/>
</dbReference>
<evidence type="ECO:0000256" key="5">
    <source>
        <dbReference type="SAM" id="SignalP"/>
    </source>
</evidence>
<dbReference type="PANTHER" id="PTHR35936:SF34">
    <property type="entry name" value="ABC TRANSPORTER EXTRACELLULAR-BINDING PROTEIN YCKB-RELATED"/>
    <property type="match status" value="1"/>
</dbReference>
<evidence type="ECO:0000256" key="2">
    <source>
        <dbReference type="ARBA" id="ARBA00010333"/>
    </source>
</evidence>
<evidence type="ECO:0000256" key="4">
    <source>
        <dbReference type="RuleBase" id="RU003744"/>
    </source>
</evidence>
<gene>
    <name evidence="7" type="primary">yckB</name>
    <name evidence="7" type="ORF">BW727_100180</name>
</gene>
<accession>A0A1S6IM45</accession>
<dbReference type="PROSITE" id="PS01039">
    <property type="entry name" value="SBP_BACTERIAL_3"/>
    <property type="match status" value="1"/>
</dbReference>
<evidence type="ECO:0000256" key="3">
    <source>
        <dbReference type="ARBA" id="ARBA00022729"/>
    </source>
</evidence>
<dbReference type="AlphaFoldDB" id="A0A1S6IM45"/>